<evidence type="ECO:0000313" key="2">
    <source>
        <dbReference type="Proteomes" id="UP001165381"/>
    </source>
</evidence>
<proteinExistence type="predicted"/>
<sequence>MFSIEYKITGAGWATVKISNNEKTVTMDVSYLYDSLKELTQSAIDIKTKQMRKVLFMEEPGEFLLLLNRSDTNIIDYELRWYEDWNEWNLVDEDNFKLVLKGETTIAKYINQVRNVLKGILNELTPEEYKEKWINHEFPMEECKLLG</sequence>
<dbReference type="RefSeq" id="WP_249971680.1">
    <property type="nucleotide sequence ID" value="NZ_JAMFLZ010000001.1"/>
</dbReference>
<dbReference type="EMBL" id="JAMFLZ010000001">
    <property type="protein sequence ID" value="MCL6293532.1"/>
    <property type="molecule type" value="Genomic_DNA"/>
</dbReference>
<dbReference type="Proteomes" id="UP001165381">
    <property type="component" value="Unassembled WGS sequence"/>
</dbReference>
<name>A0ABT0Q977_9FLAO</name>
<protein>
    <submittedName>
        <fullName evidence="1">Uncharacterized protein</fullName>
    </submittedName>
</protein>
<gene>
    <name evidence="1" type="ORF">M3P09_00865</name>
</gene>
<organism evidence="1 2">
    <name type="scientific">Jejuia spongiicola</name>
    <dbReference type="NCBI Taxonomy" id="2942207"/>
    <lineage>
        <taxon>Bacteria</taxon>
        <taxon>Pseudomonadati</taxon>
        <taxon>Bacteroidota</taxon>
        <taxon>Flavobacteriia</taxon>
        <taxon>Flavobacteriales</taxon>
        <taxon>Flavobacteriaceae</taxon>
        <taxon>Jejuia</taxon>
    </lineage>
</organism>
<comment type="caution">
    <text evidence="1">The sequence shown here is derived from an EMBL/GenBank/DDBJ whole genome shotgun (WGS) entry which is preliminary data.</text>
</comment>
<reference evidence="1" key="1">
    <citation type="submission" date="2022-05" db="EMBL/GenBank/DDBJ databases">
        <authorList>
            <person name="Park J.-S."/>
        </authorList>
    </citation>
    <scope>NUCLEOTIDE SEQUENCE</scope>
    <source>
        <strain evidence="1">2012CJ34-3</strain>
    </source>
</reference>
<accession>A0ABT0Q977</accession>
<evidence type="ECO:0000313" key="1">
    <source>
        <dbReference type="EMBL" id="MCL6293532.1"/>
    </source>
</evidence>
<keyword evidence="2" id="KW-1185">Reference proteome</keyword>